<evidence type="ECO:0000256" key="1">
    <source>
        <dbReference type="SAM" id="MobiDB-lite"/>
    </source>
</evidence>
<gene>
    <name evidence="2" type="ORF">CSSPTR1EN2_LOCUS5197</name>
</gene>
<evidence type="ECO:0000313" key="3">
    <source>
        <dbReference type="Proteomes" id="UP001497512"/>
    </source>
</evidence>
<feature type="compositionally biased region" description="Polar residues" evidence="1">
    <location>
        <begin position="8"/>
        <end position="32"/>
    </location>
</feature>
<feature type="compositionally biased region" description="Pro residues" evidence="1">
    <location>
        <begin position="64"/>
        <end position="74"/>
    </location>
</feature>
<keyword evidence="3" id="KW-1185">Reference proteome</keyword>
<dbReference type="Proteomes" id="UP001497512">
    <property type="component" value="Chromosome 12"/>
</dbReference>
<accession>A0ABP0TM02</accession>
<organism evidence="2 3">
    <name type="scientific">Sphagnum troendelagicum</name>
    <dbReference type="NCBI Taxonomy" id="128251"/>
    <lineage>
        <taxon>Eukaryota</taxon>
        <taxon>Viridiplantae</taxon>
        <taxon>Streptophyta</taxon>
        <taxon>Embryophyta</taxon>
        <taxon>Bryophyta</taxon>
        <taxon>Sphagnophytina</taxon>
        <taxon>Sphagnopsida</taxon>
        <taxon>Sphagnales</taxon>
        <taxon>Sphagnaceae</taxon>
        <taxon>Sphagnum</taxon>
    </lineage>
</organism>
<dbReference type="EMBL" id="OZ019904">
    <property type="protein sequence ID" value="CAK9199959.1"/>
    <property type="molecule type" value="Genomic_DNA"/>
</dbReference>
<name>A0ABP0TM02_9BRYO</name>
<reference evidence="2" key="1">
    <citation type="submission" date="2024-02" db="EMBL/GenBank/DDBJ databases">
        <authorList>
            <consortium name="ELIXIR-Norway"/>
            <consortium name="Elixir Norway"/>
        </authorList>
    </citation>
    <scope>NUCLEOTIDE SEQUENCE</scope>
</reference>
<proteinExistence type="predicted"/>
<protein>
    <submittedName>
        <fullName evidence="2">Uncharacterized protein</fullName>
    </submittedName>
</protein>
<evidence type="ECO:0000313" key="2">
    <source>
        <dbReference type="EMBL" id="CAK9199959.1"/>
    </source>
</evidence>
<feature type="region of interest" description="Disordered" evidence="1">
    <location>
        <begin position="1"/>
        <end position="74"/>
    </location>
</feature>
<sequence length="74" mass="8051">MKNHEAVTKTNVWKKSTGDVSESASPEDNFNSFDGDIGPSRYKPPQPTNPKDNNSFGDIGPSRYKPPPTDPTSA</sequence>